<evidence type="ECO:0000313" key="2">
    <source>
        <dbReference type="EMBL" id="CCM02028.1"/>
    </source>
</evidence>
<organism evidence="2 3">
    <name type="scientific">Fibroporia radiculosa</name>
    <dbReference type="NCBI Taxonomy" id="599839"/>
    <lineage>
        <taxon>Eukaryota</taxon>
        <taxon>Fungi</taxon>
        <taxon>Dikarya</taxon>
        <taxon>Basidiomycota</taxon>
        <taxon>Agaricomycotina</taxon>
        <taxon>Agaricomycetes</taxon>
        <taxon>Polyporales</taxon>
        <taxon>Fibroporiaceae</taxon>
        <taxon>Fibroporia</taxon>
    </lineage>
</organism>
<sequence length="346" mass="37902">MLDNFFADESLLFPDIHDPSEDLLLQNLASEFDVTGFFPELSGCALPPTEHLDSSGNANGGFNGLESWGNTLGLDFGLEANVNSLEDPPSLWDPTLISQYLIKVSPDIPCTVANPSPLSSIPLLDHNSTASDQSLHLNGIPEKSNASSSRFMPYPISPGLSTSSSSPYALSSPELAPSRHARGHTKSNALPRNLQSSISDQELDDLPLPLCVHTKRSIESITPPTYLDFDTPASSCLSIDERNEHAPHNLRPRAFWETFDSATSIDSAMEIFGHENTLKLDLGLDIHIDFPTLRQKNHDLMLQDVLCSSLLGLEFLADLEQTAFNTVTFAPLMQPVDLPDTSSYRW</sequence>
<accession>J4G6U7</accession>
<gene>
    <name evidence="2" type="ORF">FIBRA_04104</name>
</gene>
<dbReference type="InParanoid" id="J4G6U7"/>
<dbReference type="EMBL" id="HE797059">
    <property type="protein sequence ID" value="CCM02028.1"/>
    <property type="molecule type" value="Genomic_DNA"/>
</dbReference>
<feature type="region of interest" description="Disordered" evidence="1">
    <location>
        <begin position="132"/>
        <end position="193"/>
    </location>
</feature>
<evidence type="ECO:0000313" key="3">
    <source>
        <dbReference type="Proteomes" id="UP000006352"/>
    </source>
</evidence>
<dbReference type="GeneID" id="24096939"/>
<protein>
    <submittedName>
        <fullName evidence="2">Uncharacterized protein</fullName>
    </submittedName>
</protein>
<dbReference type="AlphaFoldDB" id="J4G6U7"/>
<name>J4G6U7_9APHY</name>
<feature type="compositionally biased region" description="Low complexity" evidence="1">
    <location>
        <begin position="157"/>
        <end position="178"/>
    </location>
</feature>
<keyword evidence="3" id="KW-1185">Reference proteome</keyword>
<dbReference type="HOGENOM" id="CLU_801770_0_0_1"/>
<evidence type="ECO:0000256" key="1">
    <source>
        <dbReference type="SAM" id="MobiDB-lite"/>
    </source>
</evidence>
<proteinExistence type="predicted"/>
<reference evidence="2 3" key="1">
    <citation type="journal article" date="2012" name="Appl. Environ. Microbiol.">
        <title>Short-read sequencing for genomic analysis of the brown rot fungus Fibroporia radiculosa.</title>
        <authorList>
            <person name="Tang J.D."/>
            <person name="Perkins A.D."/>
            <person name="Sonstegard T.S."/>
            <person name="Schroeder S.G."/>
            <person name="Burgess S.C."/>
            <person name="Diehl S.V."/>
        </authorList>
    </citation>
    <scope>NUCLEOTIDE SEQUENCE [LARGE SCALE GENOMIC DNA]</scope>
    <source>
        <strain evidence="2 3">TFFH 294</strain>
    </source>
</reference>
<dbReference type="Proteomes" id="UP000006352">
    <property type="component" value="Unassembled WGS sequence"/>
</dbReference>
<dbReference type="RefSeq" id="XP_012181311.1">
    <property type="nucleotide sequence ID" value="XM_012325921.1"/>
</dbReference>